<dbReference type="Pfam" id="PF00395">
    <property type="entry name" value="SLH"/>
    <property type="match status" value="2"/>
</dbReference>
<dbReference type="AlphaFoldDB" id="A0A4Y8M1H9"/>
<evidence type="ECO:0000313" key="2">
    <source>
        <dbReference type="EMBL" id="TFE28957.1"/>
    </source>
</evidence>
<dbReference type="InterPro" id="IPR001119">
    <property type="entry name" value="SLH_dom"/>
</dbReference>
<dbReference type="PROSITE" id="PS51272">
    <property type="entry name" value="SLH"/>
    <property type="match status" value="2"/>
</dbReference>
<sequence length="233" mass="25075">MGNKKWLALGMTGILAVSLFLVGAESGSLTEHQVAQKAAFERLMDSGIISGDSSGNLNLDQNITRAQFAKIIALAFGLKPQPIQKSSFSDVDIKSWAAGYIEAAKKLAQTNGFELGLGNGKFDPNKPLTTIESLVFIEKFLGVKVDKGTAADSNWIKDSIAAAIKAKLIKAEQSKDFLTKKNATRGFVFELSDNVFLNYDLPSGETIYEKFHSDTVDSVADEVYSEDGAGLAP</sequence>
<dbReference type="OrthoDB" id="1706086at2"/>
<proteinExistence type="predicted"/>
<dbReference type="RefSeq" id="WP_135151259.1">
    <property type="nucleotide sequence ID" value="NZ_SOMN01000005.1"/>
</dbReference>
<gene>
    <name evidence="2" type="ORF">E2980_06070</name>
</gene>
<organism evidence="2 3">
    <name type="scientific">Cohnella luojiensis</name>
    <dbReference type="NCBI Taxonomy" id="652876"/>
    <lineage>
        <taxon>Bacteria</taxon>
        <taxon>Bacillati</taxon>
        <taxon>Bacillota</taxon>
        <taxon>Bacilli</taxon>
        <taxon>Bacillales</taxon>
        <taxon>Paenibacillaceae</taxon>
        <taxon>Cohnella</taxon>
    </lineage>
</organism>
<reference evidence="2 3" key="1">
    <citation type="submission" date="2019-03" db="EMBL/GenBank/DDBJ databases">
        <title>Cohnella endophytica sp. nov., a novel endophytic bacterium isolated from bark of Sonneratia apetala.</title>
        <authorList>
            <person name="Tuo L."/>
        </authorList>
    </citation>
    <scope>NUCLEOTIDE SEQUENCE [LARGE SCALE GENOMIC DNA]</scope>
    <source>
        <strain evidence="2 3">CCTCC AB 208254</strain>
    </source>
</reference>
<dbReference type="EMBL" id="SOMN01000005">
    <property type="protein sequence ID" value="TFE28957.1"/>
    <property type="molecule type" value="Genomic_DNA"/>
</dbReference>
<comment type="caution">
    <text evidence="2">The sequence shown here is derived from an EMBL/GenBank/DDBJ whole genome shotgun (WGS) entry which is preliminary data.</text>
</comment>
<feature type="domain" description="SLH" evidence="1">
    <location>
        <begin position="84"/>
        <end position="151"/>
    </location>
</feature>
<accession>A0A4Y8M1H9</accession>
<feature type="domain" description="SLH" evidence="1">
    <location>
        <begin position="22"/>
        <end position="82"/>
    </location>
</feature>
<dbReference type="Proteomes" id="UP000297900">
    <property type="component" value="Unassembled WGS sequence"/>
</dbReference>
<evidence type="ECO:0000313" key="3">
    <source>
        <dbReference type="Proteomes" id="UP000297900"/>
    </source>
</evidence>
<protein>
    <submittedName>
        <fullName evidence="2">S-layer homology domain-containing protein</fullName>
    </submittedName>
</protein>
<evidence type="ECO:0000259" key="1">
    <source>
        <dbReference type="PROSITE" id="PS51272"/>
    </source>
</evidence>
<name>A0A4Y8M1H9_9BACL</name>
<keyword evidence="3" id="KW-1185">Reference proteome</keyword>